<reference evidence="2" key="1">
    <citation type="submission" date="2018-11" db="EMBL/GenBank/DDBJ databases">
        <authorList>
            <person name="Alioto T."/>
            <person name="Alioto T."/>
        </authorList>
    </citation>
    <scope>NUCLEOTIDE SEQUENCE</scope>
</reference>
<dbReference type="PANTHER" id="PTHR47027">
    <property type="entry name" value="REVERSE TRANSCRIPTASE DOMAIN-CONTAINING PROTEIN"/>
    <property type="match status" value="1"/>
</dbReference>
<dbReference type="PROSITE" id="PS50878">
    <property type="entry name" value="RT_POL"/>
    <property type="match status" value="1"/>
</dbReference>
<sequence>MDNTYREIDEAAECDVRLFWRLISRQKNRKTNQISEILHHNRKCKSPEDISNAFADFYADVYTPTENSKFDNDFKVHVTEFVDRTLESCATNNGLLPGGEITLYEIETVVRNLKLRKAPGYDKLQNEHVRYSELGCKLYVAFLDSSRAFDTVWHSGLIYKLYQLGINSKALQVISDCYSDITSAVYVNEHVSVPFKVRQGVRQGGVLSTILYLVYINDLLNELELVGTANISNIRTSNPSFADDVVCIGTSPQRLQNMLNCAYDYSLKWRFEFNPLKSVILGYRTELDLVFNLGDKSVNISTETKHLGILRTVDLSPSTDIQHSCRKGRNAYFAIAGTGSCLLNPLTVCGLYNKIVIPAVLYGCELWNGIKPKDIRCLETFQHFIVKHIQGFPKRTRSDMCESMTNLERLPILVEKRKLMFLYKLCEMKAQSLTKQIFIYRLFQYFGDTSRKQTWIHPRCN</sequence>
<accession>A0A8B6CTD9</accession>
<protein>
    <recommendedName>
        <fullName evidence="1">Reverse transcriptase domain-containing protein</fullName>
    </recommendedName>
</protein>
<dbReference type="Proteomes" id="UP000596742">
    <property type="component" value="Unassembled WGS sequence"/>
</dbReference>
<proteinExistence type="predicted"/>
<organism evidence="2 3">
    <name type="scientific">Mytilus galloprovincialis</name>
    <name type="common">Mediterranean mussel</name>
    <dbReference type="NCBI Taxonomy" id="29158"/>
    <lineage>
        <taxon>Eukaryota</taxon>
        <taxon>Metazoa</taxon>
        <taxon>Spiralia</taxon>
        <taxon>Lophotrochozoa</taxon>
        <taxon>Mollusca</taxon>
        <taxon>Bivalvia</taxon>
        <taxon>Autobranchia</taxon>
        <taxon>Pteriomorphia</taxon>
        <taxon>Mytilida</taxon>
        <taxon>Mytiloidea</taxon>
        <taxon>Mytilidae</taxon>
        <taxon>Mytilinae</taxon>
        <taxon>Mytilus</taxon>
    </lineage>
</organism>
<dbReference type="Pfam" id="PF00078">
    <property type="entry name" value="RVT_1"/>
    <property type="match status" value="1"/>
</dbReference>
<evidence type="ECO:0000313" key="2">
    <source>
        <dbReference type="EMBL" id="VDI08550.1"/>
    </source>
</evidence>
<name>A0A8B6CTD9_MYTGA</name>
<dbReference type="InterPro" id="IPR000477">
    <property type="entry name" value="RT_dom"/>
</dbReference>
<keyword evidence="3" id="KW-1185">Reference proteome</keyword>
<dbReference type="OrthoDB" id="6155487at2759"/>
<dbReference type="AlphaFoldDB" id="A0A8B6CTD9"/>
<dbReference type="InterPro" id="IPR043502">
    <property type="entry name" value="DNA/RNA_pol_sf"/>
</dbReference>
<comment type="caution">
    <text evidence="2">The sequence shown here is derived from an EMBL/GenBank/DDBJ whole genome shotgun (WGS) entry which is preliminary data.</text>
</comment>
<dbReference type="PANTHER" id="PTHR47027:SF20">
    <property type="entry name" value="REVERSE TRANSCRIPTASE-LIKE PROTEIN WITH RNA-DIRECTED DNA POLYMERASE DOMAIN"/>
    <property type="match status" value="1"/>
</dbReference>
<dbReference type="SUPFAM" id="SSF56672">
    <property type="entry name" value="DNA/RNA polymerases"/>
    <property type="match status" value="1"/>
</dbReference>
<evidence type="ECO:0000259" key="1">
    <source>
        <dbReference type="PROSITE" id="PS50878"/>
    </source>
</evidence>
<gene>
    <name evidence="2" type="ORF">MGAL_10B013949</name>
</gene>
<evidence type="ECO:0000313" key="3">
    <source>
        <dbReference type="Proteomes" id="UP000596742"/>
    </source>
</evidence>
<feature type="domain" description="Reverse transcriptase" evidence="1">
    <location>
        <begin position="1"/>
        <end position="311"/>
    </location>
</feature>
<dbReference type="EMBL" id="UYJE01002197">
    <property type="protein sequence ID" value="VDI08550.1"/>
    <property type="molecule type" value="Genomic_DNA"/>
</dbReference>